<reference evidence="2" key="2">
    <citation type="submission" date="2013-03" db="EMBL/GenBank/DDBJ databases">
        <authorList>
            <person name="Motta M.C.M."/>
            <person name="Martins A.C.A."/>
            <person name="Preta C.M.C.C."/>
            <person name="Silva R."/>
            <person name="de Souza S.S."/>
            <person name="Klein C.C."/>
            <person name="de Almeida L.G.P."/>
            <person name="Cunha O.L."/>
            <person name="Colabardini A.C."/>
            <person name="Lima B.A."/>
            <person name="Machado C.R."/>
            <person name="Soares C.M.A."/>
            <person name="de Menezes C.B.A."/>
            <person name="Bartolomeu D.C."/>
            <person name="Grisard E.C."/>
            <person name="Fantinatti-Garboggini F."/>
            <person name="Rodrigues-Luiz G.F."/>
            <person name="Wagner G."/>
            <person name="Goldman G.H."/>
            <person name="Fietto J.L.R."/>
            <person name="Ciapina L.P."/>
            <person name="Brocchi M."/>
            <person name="Elias M.C."/>
            <person name="Goldman M.H.S."/>
            <person name="Sagot M.-F."/>
            <person name="Pereira M."/>
            <person name="Stoco P.H."/>
            <person name="Teixeira S.M.R."/>
            <person name="de Mendonca-Neto R.P."/>
            <person name="Maciel T.E.F."/>
            <person name="Mendes T.A.O."/>
            <person name="Urmenyi T.P."/>
            <person name="Teixeira M.M.G."/>
            <person name="de Camargo E.F.P."/>
            <person name="de Sousa W."/>
            <person name="Schenkman S."/>
            <person name="de Vasconcelos A.T.R."/>
        </authorList>
    </citation>
    <scope>NUCLEOTIDE SEQUENCE</scope>
</reference>
<comment type="caution">
    <text evidence="2">The sequence shown here is derived from an EMBL/GenBank/DDBJ whole genome shotgun (WGS) entry which is preliminary data.</text>
</comment>
<keyword evidence="3" id="KW-1185">Reference proteome</keyword>
<evidence type="ECO:0000313" key="2">
    <source>
        <dbReference type="EMBL" id="EPY37223.1"/>
    </source>
</evidence>
<sequence length="170" mass="18508">MAQWIPKTAWKVSNLNKRYGTPYVAGGHSSTQTADHALAAYYSLHTDKVLQSDLSKKILAALQPDPATGNRYPGAVVIDLRDRAERRHQPLPPAAALALHPHDILSGAAVPLLPSKGEAELFLVAANRQRAVNTSAALRRWGYSRITVVSYDVASEAMKGLETEKNLTDE</sequence>
<evidence type="ECO:0000313" key="3">
    <source>
        <dbReference type="Proteomes" id="UP000015354"/>
    </source>
</evidence>
<name>S9V8V2_9TRYP</name>
<dbReference type="AlphaFoldDB" id="S9V8V2"/>
<evidence type="ECO:0008006" key="4">
    <source>
        <dbReference type="Google" id="ProtNLM"/>
    </source>
</evidence>
<evidence type="ECO:0000313" key="1">
    <source>
        <dbReference type="EMBL" id="EPY35878.1"/>
    </source>
</evidence>
<dbReference type="EMBL" id="ATMH01000074">
    <property type="protein sequence ID" value="EPY37223.1"/>
    <property type="molecule type" value="Genomic_DNA"/>
</dbReference>
<organism evidence="2 3">
    <name type="scientific">Strigomonas culicis</name>
    <dbReference type="NCBI Taxonomy" id="28005"/>
    <lineage>
        <taxon>Eukaryota</taxon>
        <taxon>Discoba</taxon>
        <taxon>Euglenozoa</taxon>
        <taxon>Kinetoplastea</taxon>
        <taxon>Metakinetoplastina</taxon>
        <taxon>Trypanosomatida</taxon>
        <taxon>Trypanosomatidae</taxon>
        <taxon>Strigomonadinae</taxon>
        <taxon>Strigomonas</taxon>
    </lineage>
</organism>
<proteinExistence type="predicted"/>
<dbReference type="EMBL" id="ATMH01000866">
    <property type="protein sequence ID" value="EPY35878.1"/>
    <property type="molecule type" value="Genomic_DNA"/>
</dbReference>
<dbReference type="Proteomes" id="UP000015354">
    <property type="component" value="Unassembled WGS sequence"/>
</dbReference>
<protein>
    <recommendedName>
        <fullName evidence="4">Rhodanese domain-containing protein</fullName>
    </recommendedName>
</protein>
<accession>S9V8V2</accession>
<gene>
    <name evidence="2" type="ORF">STCU_00074</name>
    <name evidence="1" type="ORF">STCU_00866</name>
</gene>
<reference evidence="2 3" key="1">
    <citation type="journal article" date="2013" name="PLoS ONE">
        <title>Predicting the Proteins of Angomonas deanei, Strigomonas culicis and Their Respective Endosymbionts Reveals New Aspects of the Trypanosomatidae Family.</title>
        <authorList>
            <person name="Motta M.C."/>
            <person name="Martins A.C."/>
            <person name="de Souza S.S."/>
            <person name="Catta-Preta C.M."/>
            <person name="Silva R."/>
            <person name="Klein C.C."/>
            <person name="de Almeida L.G."/>
            <person name="de Lima Cunha O."/>
            <person name="Ciapina L.P."/>
            <person name="Brocchi M."/>
            <person name="Colabardini A.C."/>
            <person name="de Araujo Lima B."/>
            <person name="Machado C.R."/>
            <person name="de Almeida Soares C.M."/>
            <person name="Probst C.M."/>
            <person name="de Menezes C.B."/>
            <person name="Thompson C.E."/>
            <person name="Bartholomeu D.C."/>
            <person name="Gradia D.F."/>
            <person name="Pavoni D.P."/>
            <person name="Grisard E.C."/>
            <person name="Fantinatti-Garboggini F."/>
            <person name="Marchini F.K."/>
            <person name="Rodrigues-Luiz G.F."/>
            <person name="Wagner G."/>
            <person name="Goldman G.H."/>
            <person name="Fietto J.L."/>
            <person name="Elias M.C."/>
            <person name="Goldman M.H."/>
            <person name="Sagot M.F."/>
            <person name="Pereira M."/>
            <person name="Stoco P.H."/>
            <person name="de Mendonca-Neto R.P."/>
            <person name="Teixeira S.M."/>
            <person name="Maciel T.E."/>
            <person name="de Oliveira Mendes T.A."/>
            <person name="Urmenyi T.P."/>
            <person name="de Souza W."/>
            <person name="Schenkman S."/>
            <person name="de Vasconcelos A.T."/>
        </authorList>
    </citation>
    <scope>NUCLEOTIDE SEQUENCE [LARGE SCALE GENOMIC DNA]</scope>
</reference>
<dbReference type="OrthoDB" id="277723at2759"/>